<dbReference type="InterPro" id="IPR014717">
    <property type="entry name" value="Transl_elong_EF1B/ribsomal_bS6"/>
</dbReference>
<accession>A0A3B0YS73</accession>
<dbReference type="InterPro" id="IPR007445">
    <property type="entry name" value="PilO"/>
</dbReference>
<evidence type="ECO:0000313" key="2">
    <source>
        <dbReference type="EMBL" id="VAW71704.1"/>
    </source>
</evidence>
<feature type="non-terminal residue" evidence="2">
    <location>
        <position position="1"/>
    </location>
</feature>
<evidence type="ECO:0000256" key="1">
    <source>
        <dbReference type="SAM" id="MobiDB-lite"/>
    </source>
</evidence>
<dbReference type="GO" id="GO:0043683">
    <property type="term" value="P:type IV pilus assembly"/>
    <property type="evidence" value="ECO:0007669"/>
    <property type="project" value="InterPro"/>
</dbReference>
<name>A0A3B0YS73_9ZZZZ</name>
<feature type="region of interest" description="Disordered" evidence="1">
    <location>
        <begin position="27"/>
        <end position="56"/>
    </location>
</feature>
<organism evidence="2">
    <name type="scientific">hydrothermal vent metagenome</name>
    <dbReference type="NCBI Taxonomy" id="652676"/>
    <lineage>
        <taxon>unclassified sequences</taxon>
        <taxon>metagenomes</taxon>
        <taxon>ecological metagenomes</taxon>
    </lineage>
</organism>
<gene>
    <name evidence="2" type="ORF">MNBD_GAMMA12-28</name>
</gene>
<protein>
    <submittedName>
        <fullName evidence="2">Uncharacterized protein</fullName>
    </submittedName>
</protein>
<dbReference type="Pfam" id="PF04350">
    <property type="entry name" value="PilO"/>
    <property type="match status" value="1"/>
</dbReference>
<dbReference type="EMBL" id="UOFL01000028">
    <property type="protein sequence ID" value="VAW71704.1"/>
    <property type="molecule type" value="Genomic_DNA"/>
</dbReference>
<dbReference type="AlphaFoldDB" id="A0A3B0YS73"/>
<dbReference type="Pfam" id="PF05137">
    <property type="entry name" value="PilN"/>
    <property type="match status" value="1"/>
</dbReference>
<proteinExistence type="predicted"/>
<dbReference type="Gene3D" id="3.30.70.60">
    <property type="match status" value="1"/>
</dbReference>
<dbReference type="InterPro" id="IPR007813">
    <property type="entry name" value="PilN"/>
</dbReference>
<reference evidence="2" key="1">
    <citation type="submission" date="2018-06" db="EMBL/GenBank/DDBJ databases">
        <authorList>
            <person name="Zhirakovskaya E."/>
        </authorList>
    </citation>
    <scope>NUCLEOTIDE SEQUENCE</scope>
</reference>
<sequence>SKKSKERISQSKAADLIVAKPKANLETTPDVKADITPKANPVASVQPKPAANSENKIAATSVASVQPKPAANSENKIAANPVVSSQPKLAATSDASLVNQSIAKLERANTKSKTKLNIKSEPVNKLEKKTVVTHQLGSDPVDKSDPDKTIEKLIKRQNSLAQQIKFLDNFQRDRNRAYDTLRSLSLAMVPGINVKSIEQNKSIFLVNGYASSRSRVKSFVKRLSRSPHIKKVNIKRIKVHQKRKLFLIKFQQAHSVKSYQYLYIRPAVIQQNVLGAGRRVRELRAIRDRLLKRFPNEKEAKILVRKLKWKAKKVGLRIISFKQKKDKTLKDHILSQVQIVAVGDYDSIVVFLNRLGRRKHVNQVRSLKLNIQKDIDNKSEKFKSLHVSMTLNLFRVPNLQKQRQRIPNLKYRFVKLSPYNRVPYSDDTGIINPFKYIVGRYTDYCNGPLSYEQISKVKLVAVLNRKKKMALLKAANGKIYRARFGTCIARNTKISRITQKSVIMKTVEMQFGRPKIMVRNIKLQAK</sequence>
<dbReference type="GO" id="GO:0043107">
    <property type="term" value="P:type IV pilus-dependent motility"/>
    <property type="evidence" value="ECO:0007669"/>
    <property type="project" value="InterPro"/>
</dbReference>